<dbReference type="InterPro" id="IPR017853">
    <property type="entry name" value="GH"/>
</dbReference>
<feature type="domain" description="GH26" evidence="5">
    <location>
        <begin position="1"/>
        <end position="173"/>
    </location>
</feature>
<sequence length="187" mass="20555">MNCWRHIADAINSTAEPDPTLCWCLNAHYSQNPPSHNALELYPDDAWVDSIGIDACDGYPPSPTKAQFDAQTNAQGGLNHWWNFAQTRNKAMGVGEWGVAAGDGTNGGGDSANYIQWMYDWFTAHAGKGLMYEYYFNNCDPNNVGSNLYRPRSTSCVYLNQGTMGRPRRTMRSGAARTPTSARGSTG</sequence>
<keyword evidence="1" id="KW-0378">Hydrolase</keyword>
<comment type="caution">
    <text evidence="6">The sequence shown here is derived from an EMBL/GenBank/DDBJ whole genome shotgun (WGS) entry which is preliminary data.</text>
</comment>
<comment type="similarity">
    <text evidence="3">Belongs to the glycosyl hydrolase 26 family.</text>
</comment>
<feature type="region of interest" description="Disordered" evidence="4">
    <location>
        <begin position="165"/>
        <end position="187"/>
    </location>
</feature>
<accession>A0A0D8BKS2</accession>
<evidence type="ECO:0000256" key="1">
    <source>
        <dbReference type="ARBA" id="ARBA00022801"/>
    </source>
</evidence>
<evidence type="ECO:0000313" key="7">
    <source>
        <dbReference type="Proteomes" id="UP000032545"/>
    </source>
</evidence>
<evidence type="ECO:0000256" key="3">
    <source>
        <dbReference type="PROSITE-ProRule" id="PRU01100"/>
    </source>
</evidence>
<reference evidence="6 7" key="2">
    <citation type="journal article" date="2016" name="Genome Announc.">
        <title>Permanent Draft Genome Sequences for Two Variants of Frankia sp. Strain CpI1, the First Frankia Strain Isolated from Root Nodules of Comptonia peregrina.</title>
        <authorList>
            <person name="Oshone R."/>
            <person name="Hurst S.G.IV."/>
            <person name="Abebe-Akele F."/>
            <person name="Simpson S."/>
            <person name="Morris K."/>
            <person name="Thomas W.K."/>
            <person name="Tisa L.S."/>
        </authorList>
    </citation>
    <scope>NUCLEOTIDE SEQUENCE [LARGE SCALE GENOMIC DNA]</scope>
    <source>
        <strain evidence="7">CpI1-S</strain>
    </source>
</reference>
<name>A0A0D8BKS2_9ACTN</name>
<dbReference type="EMBL" id="JYFN01000005">
    <property type="protein sequence ID" value="KJE24599.1"/>
    <property type="molecule type" value="Genomic_DNA"/>
</dbReference>
<evidence type="ECO:0000259" key="5">
    <source>
        <dbReference type="PROSITE" id="PS51764"/>
    </source>
</evidence>
<keyword evidence="7" id="KW-1185">Reference proteome</keyword>
<reference evidence="7" key="1">
    <citation type="submission" date="2015-02" db="EMBL/GenBank/DDBJ databases">
        <title>Draft Genome of Frankia sp. CpI1-S.</title>
        <authorList>
            <person name="Oshone R.T."/>
            <person name="Ngom M."/>
            <person name="Ghodhbane-Gtari F."/>
            <person name="Gtari M."/>
            <person name="Morris K."/>
            <person name="Thomas K."/>
            <person name="Sen A."/>
            <person name="Tisa L.S."/>
        </authorList>
    </citation>
    <scope>NUCLEOTIDE SEQUENCE [LARGE SCALE GENOMIC DNA]</scope>
    <source>
        <strain evidence="7">CpI1-S</strain>
    </source>
</reference>
<proteinExistence type="inferred from homology"/>
<dbReference type="InterPro" id="IPR022790">
    <property type="entry name" value="GH26_dom"/>
</dbReference>
<feature type="compositionally biased region" description="Polar residues" evidence="4">
    <location>
        <begin position="178"/>
        <end position="187"/>
    </location>
</feature>
<keyword evidence="2" id="KW-0326">Glycosidase</keyword>
<dbReference type="RefSeq" id="WP_052680953.1">
    <property type="nucleotide sequence ID" value="NZ_JYFN01000005.1"/>
</dbReference>
<gene>
    <name evidence="6" type="ORF">FF36_00973</name>
</gene>
<dbReference type="PROSITE" id="PS51764">
    <property type="entry name" value="GH26"/>
    <property type="match status" value="1"/>
</dbReference>
<evidence type="ECO:0000313" key="6">
    <source>
        <dbReference type="EMBL" id="KJE24599.1"/>
    </source>
</evidence>
<evidence type="ECO:0000256" key="2">
    <source>
        <dbReference type="ARBA" id="ARBA00023295"/>
    </source>
</evidence>
<dbReference type="GO" id="GO:0004553">
    <property type="term" value="F:hydrolase activity, hydrolyzing O-glycosyl compounds"/>
    <property type="evidence" value="ECO:0007669"/>
    <property type="project" value="InterPro"/>
</dbReference>
<evidence type="ECO:0000256" key="4">
    <source>
        <dbReference type="SAM" id="MobiDB-lite"/>
    </source>
</evidence>
<dbReference type="AlphaFoldDB" id="A0A0D8BKS2"/>
<comment type="caution">
    <text evidence="3">Lacks conserved residue(s) required for the propagation of feature annotation.</text>
</comment>
<dbReference type="SUPFAM" id="SSF51445">
    <property type="entry name" value="(Trans)glycosidases"/>
    <property type="match status" value="1"/>
</dbReference>
<organism evidence="6 7">
    <name type="scientific">Frankia torreyi</name>
    <dbReference type="NCBI Taxonomy" id="1856"/>
    <lineage>
        <taxon>Bacteria</taxon>
        <taxon>Bacillati</taxon>
        <taxon>Actinomycetota</taxon>
        <taxon>Actinomycetes</taxon>
        <taxon>Frankiales</taxon>
        <taxon>Frankiaceae</taxon>
        <taxon>Frankia</taxon>
    </lineage>
</organism>
<dbReference type="Gene3D" id="3.20.20.80">
    <property type="entry name" value="Glycosidases"/>
    <property type="match status" value="1"/>
</dbReference>
<dbReference type="Proteomes" id="UP000032545">
    <property type="component" value="Unassembled WGS sequence"/>
</dbReference>
<protein>
    <recommendedName>
        <fullName evidence="5">GH26 domain-containing protein</fullName>
    </recommendedName>
</protein>